<evidence type="ECO:0000313" key="2">
    <source>
        <dbReference type="Proteomes" id="UP000285084"/>
    </source>
</evidence>
<gene>
    <name evidence="1" type="ORF">BFJ69_g1799</name>
</gene>
<name>A0A420NXU0_FUSOX</name>
<organism evidence="1 2">
    <name type="scientific">Fusarium oxysporum</name>
    <name type="common">Fusarium vascular wilt</name>
    <dbReference type="NCBI Taxonomy" id="5507"/>
    <lineage>
        <taxon>Eukaryota</taxon>
        <taxon>Fungi</taxon>
        <taxon>Dikarya</taxon>
        <taxon>Ascomycota</taxon>
        <taxon>Pezizomycotina</taxon>
        <taxon>Sordariomycetes</taxon>
        <taxon>Hypocreomycetidae</taxon>
        <taxon>Hypocreales</taxon>
        <taxon>Nectriaceae</taxon>
        <taxon>Fusarium</taxon>
        <taxon>Fusarium oxysporum species complex</taxon>
    </lineage>
</organism>
<accession>A0A420NXU0</accession>
<dbReference type="EMBL" id="MRCX01000008">
    <property type="protein sequence ID" value="RKK85098.1"/>
    <property type="molecule type" value="Genomic_DNA"/>
</dbReference>
<proteinExistence type="predicted"/>
<evidence type="ECO:0000313" key="1">
    <source>
        <dbReference type="EMBL" id="RKK85098.1"/>
    </source>
</evidence>
<protein>
    <submittedName>
        <fullName evidence="1">Uncharacterized protein</fullName>
    </submittedName>
</protein>
<dbReference type="Proteomes" id="UP000285084">
    <property type="component" value="Unassembled WGS sequence"/>
</dbReference>
<dbReference type="AlphaFoldDB" id="A0A420NXU0"/>
<sequence>MAIFNFTESAQVLRETILGLFDNANRCRCLACGIDNFLGNQHCSGALCGQALSVSLAAQKRALAENIHNHVLDHLRQHGPPPHGRLRRLVRIVILIESARLEGPATLATLIIPDNMIALFGQNSLLSD</sequence>
<comment type="caution">
    <text evidence="1">The sequence shown here is derived from an EMBL/GenBank/DDBJ whole genome shotgun (WGS) entry which is preliminary data.</text>
</comment>
<reference evidence="1 2" key="1">
    <citation type="journal article" date="2018" name="Sci. Rep.">
        <title>Characterisation of pathogen-specific regions and novel effector candidates in Fusarium oxysporum f. sp. cepae.</title>
        <authorList>
            <person name="Armitage A.D."/>
            <person name="Taylor A."/>
            <person name="Sobczyk M.K."/>
            <person name="Baxter L."/>
            <person name="Greenfield B.P."/>
            <person name="Bates H.J."/>
            <person name="Wilson F."/>
            <person name="Jackson A.C."/>
            <person name="Ott S."/>
            <person name="Harrison R.J."/>
            <person name="Clarkson J.P."/>
        </authorList>
    </citation>
    <scope>NUCLEOTIDE SEQUENCE [LARGE SCALE GENOMIC DNA]</scope>
    <source>
        <strain evidence="1 2">Fo_A13</strain>
    </source>
</reference>